<dbReference type="EMBL" id="JAUKPO010000002">
    <property type="protein sequence ID" value="MDO1445663.1"/>
    <property type="molecule type" value="Genomic_DNA"/>
</dbReference>
<proteinExistence type="predicted"/>
<reference evidence="1" key="1">
    <citation type="submission" date="2023-07" db="EMBL/GenBank/DDBJ databases">
        <title>The genome sequence of Rhodocytophaga aerolata KACC 12507.</title>
        <authorList>
            <person name="Zhang X."/>
        </authorList>
    </citation>
    <scope>NUCLEOTIDE SEQUENCE</scope>
    <source>
        <strain evidence="1">KACC 12507</strain>
    </source>
</reference>
<gene>
    <name evidence="1" type="ORF">Q0590_05350</name>
</gene>
<evidence type="ECO:0000313" key="1">
    <source>
        <dbReference type="EMBL" id="MDO1445663.1"/>
    </source>
</evidence>
<dbReference type="RefSeq" id="WP_302036464.1">
    <property type="nucleotide sequence ID" value="NZ_JAUKPO010000002.1"/>
</dbReference>
<evidence type="ECO:0008006" key="3">
    <source>
        <dbReference type="Google" id="ProtNLM"/>
    </source>
</evidence>
<keyword evidence="2" id="KW-1185">Reference proteome</keyword>
<accession>A0ABT8R394</accession>
<sequence length="232" mass="27221">MNLIGKYFGRHVFWLDYDKFGNQLPDKDWICLAIANNEPDIDNFDTFVRTSISKNILEFKGHGHFGEKLHDLFDETMVIMETMENHNEIGLMTTWHNDDTLADTFWQCFFATCLPETADLENLKIVCTDLDGINRFDELKSYIEEFELGWLPSDNVKHEIWEDHKGLTTLCLADERGNDCRKLLESGSKLIHTFYASSHYDAMTIYYKFMGWGTYTTEFEMDKEPYEKKNAP</sequence>
<dbReference type="Proteomes" id="UP001168528">
    <property type="component" value="Unassembled WGS sequence"/>
</dbReference>
<comment type="caution">
    <text evidence="1">The sequence shown here is derived from an EMBL/GenBank/DDBJ whole genome shotgun (WGS) entry which is preliminary data.</text>
</comment>
<protein>
    <recommendedName>
        <fullName evidence="3">Barstar (barnase inhibitor) domain-containing protein</fullName>
    </recommendedName>
</protein>
<name>A0ABT8R394_9BACT</name>
<evidence type="ECO:0000313" key="2">
    <source>
        <dbReference type="Proteomes" id="UP001168528"/>
    </source>
</evidence>
<organism evidence="1 2">
    <name type="scientific">Rhodocytophaga aerolata</name>
    <dbReference type="NCBI Taxonomy" id="455078"/>
    <lineage>
        <taxon>Bacteria</taxon>
        <taxon>Pseudomonadati</taxon>
        <taxon>Bacteroidota</taxon>
        <taxon>Cytophagia</taxon>
        <taxon>Cytophagales</taxon>
        <taxon>Rhodocytophagaceae</taxon>
        <taxon>Rhodocytophaga</taxon>
    </lineage>
</organism>